<dbReference type="AlphaFoldDB" id="A0A0C9V7D2"/>
<gene>
    <name evidence="1" type="ORF">HYDPIDRAFT_169607</name>
</gene>
<organism evidence="1 2">
    <name type="scientific">Hydnomerulius pinastri MD-312</name>
    <dbReference type="NCBI Taxonomy" id="994086"/>
    <lineage>
        <taxon>Eukaryota</taxon>
        <taxon>Fungi</taxon>
        <taxon>Dikarya</taxon>
        <taxon>Basidiomycota</taxon>
        <taxon>Agaricomycotina</taxon>
        <taxon>Agaricomycetes</taxon>
        <taxon>Agaricomycetidae</taxon>
        <taxon>Boletales</taxon>
        <taxon>Boletales incertae sedis</taxon>
        <taxon>Leucogyrophana</taxon>
    </lineage>
</organism>
<evidence type="ECO:0000313" key="1">
    <source>
        <dbReference type="EMBL" id="KIJ61574.1"/>
    </source>
</evidence>
<keyword evidence="2" id="KW-1185">Reference proteome</keyword>
<reference evidence="1 2" key="1">
    <citation type="submission" date="2014-04" db="EMBL/GenBank/DDBJ databases">
        <title>Evolutionary Origins and Diversification of the Mycorrhizal Mutualists.</title>
        <authorList>
            <consortium name="DOE Joint Genome Institute"/>
            <consortium name="Mycorrhizal Genomics Consortium"/>
            <person name="Kohler A."/>
            <person name="Kuo A."/>
            <person name="Nagy L.G."/>
            <person name="Floudas D."/>
            <person name="Copeland A."/>
            <person name="Barry K.W."/>
            <person name="Cichocki N."/>
            <person name="Veneault-Fourrey C."/>
            <person name="LaButti K."/>
            <person name="Lindquist E.A."/>
            <person name="Lipzen A."/>
            <person name="Lundell T."/>
            <person name="Morin E."/>
            <person name="Murat C."/>
            <person name="Riley R."/>
            <person name="Ohm R."/>
            <person name="Sun H."/>
            <person name="Tunlid A."/>
            <person name="Henrissat B."/>
            <person name="Grigoriev I.V."/>
            <person name="Hibbett D.S."/>
            <person name="Martin F."/>
        </authorList>
    </citation>
    <scope>NUCLEOTIDE SEQUENCE [LARGE SCALE GENOMIC DNA]</scope>
    <source>
        <strain evidence="1 2">MD-312</strain>
    </source>
</reference>
<evidence type="ECO:0000313" key="2">
    <source>
        <dbReference type="Proteomes" id="UP000053820"/>
    </source>
</evidence>
<name>A0A0C9V7D2_9AGAM</name>
<sequence length="271" mass="28423">MHGAEGIPGVIDWALGVCVRGEYNGDACATPLFGDATPERSGQPLLTAPLPLSEGGEAALEVDPAGPTAPTWDPEFVAGRLNGIAVDPKLGFDTPDVGICGAEDDVAGASSSKKGVVRNADGLCDDPKLGLFGVVELIKGRWAPPAPNEVLEDPALKLGLCDPLEELTKLVGWEDPALRLGRGELKLEVRDVSESVSVANFNSVASFNSGALIFTFSPSMWRLDEPWFPNTLADPLEDEGSGEPVTKANVNGMVTANANGSEQRVTSRTEM</sequence>
<dbReference type="Proteomes" id="UP000053820">
    <property type="component" value="Unassembled WGS sequence"/>
</dbReference>
<protein>
    <submittedName>
        <fullName evidence="1">Uncharacterized protein</fullName>
    </submittedName>
</protein>
<proteinExistence type="predicted"/>
<accession>A0A0C9V7D2</accession>
<dbReference type="EMBL" id="KN839861">
    <property type="protein sequence ID" value="KIJ61574.1"/>
    <property type="molecule type" value="Genomic_DNA"/>
</dbReference>
<dbReference type="HOGENOM" id="CLU_1026963_0_0_1"/>